<keyword evidence="10 11" id="KW-0660">Purine salvage</keyword>
<dbReference type="EMBL" id="JBHRSU010000002">
    <property type="protein sequence ID" value="MFC3099765.1"/>
    <property type="molecule type" value="Genomic_DNA"/>
</dbReference>
<feature type="domain" description="Phosphoribosyltransferase" evidence="12">
    <location>
        <begin position="27"/>
        <end position="142"/>
    </location>
</feature>
<comment type="similarity">
    <text evidence="5 11">Belongs to the purine/pyrimidine phosphoribosyltransferase family.</text>
</comment>
<keyword evidence="8 11" id="KW-0328">Glycosyltransferase</keyword>
<dbReference type="PANTHER" id="PTHR32315">
    <property type="entry name" value="ADENINE PHOSPHORIBOSYLTRANSFERASE"/>
    <property type="match status" value="1"/>
</dbReference>
<evidence type="ECO:0000256" key="2">
    <source>
        <dbReference type="ARBA" id="ARBA00003968"/>
    </source>
</evidence>
<dbReference type="InterPro" id="IPR050054">
    <property type="entry name" value="UPRTase/APRTase"/>
</dbReference>
<evidence type="ECO:0000256" key="1">
    <source>
        <dbReference type="ARBA" id="ARBA00000868"/>
    </source>
</evidence>
<protein>
    <recommendedName>
        <fullName evidence="6 11">Adenine phosphoribosyltransferase</fullName>
        <shortName evidence="11">APRT</shortName>
        <ecNumber evidence="6 11">2.4.2.7</ecNumber>
    </recommendedName>
</protein>
<accession>A0ABV7EEC4</accession>
<dbReference type="PANTHER" id="PTHR32315:SF3">
    <property type="entry name" value="ADENINE PHOSPHORIBOSYLTRANSFERASE"/>
    <property type="match status" value="1"/>
</dbReference>
<dbReference type="Pfam" id="PF00156">
    <property type="entry name" value="Pribosyltran"/>
    <property type="match status" value="1"/>
</dbReference>
<dbReference type="SUPFAM" id="SSF53271">
    <property type="entry name" value="PRTase-like"/>
    <property type="match status" value="1"/>
</dbReference>
<keyword evidence="14" id="KW-1185">Reference proteome</keyword>
<proteinExistence type="inferred from homology"/>
<dbReference type="CDD" id="cd06223">
    <property type="entry name" value="PRTases_typeI"/>
    <property type="match status" value="1"/>
</dbReference>
<comment type="subcellular location">
    <subcellularLocation>
        <location evidence="3 11">Cytoplasm</location>
    </subcellularLocation>
</comment>
<evidence type="ECO:0000256" key="7">
    <source>
        <dbReference type="ARBA" id="ARBA00022490"/>
    </source>
</evidence>
<dbReference type="EC" id="2.4.2.7" evidence="6 11"/>
<comment type="caution">
    <text evidence="13">The sequence shown here is derived from an EMBL/GenBank/DDBJ whole genome shotgun (WGS) entry which is preliminary data.</text>
</comment>
<dbReference type="NCBIfam" id="NF002636">
    <property type="entry name" value="PRK02304.1-5"/>
    <property type="match status" value="1"/>
</dbReference>
<evidence type="ECO:0000313" key="14">
    <source>
        <dbReference type="Proteomes" id="UP001595378"/>
    </source>
</evidence>
<evidence type="ECO:0000256" key="5">
    <source>
        <dbReference type="ARBA" id="ARBA00008391"/>
    </source>
</evidence>
<dbReference type="InterPro" id="IPR029057">
    <property type="entry name" value="PRTase-like"/>
</dbReference>
<dbReference type="RefSeq" id="WP_336920351.1">
    <property type="nucleotide sequence ID" value="NZ_JBANRN010000016.1"/>
</dbReference>
<dbReference type="HAMAP" id="MF_00004">
    <property type="entry name" value="Aden_phosphoribosyltr"/>
    <property type="match status" value="1"/>
</dbReference>
<keyword evidence="9 11" id="KW-0808">Transferase</keyword>
<dbReference type="Gene3D" id="3.40.50.2020">
    <property type="match status" value="1"/>
</dbReference>
<evidence type="ECO:0000256" key="3">
    <source>
        <dbReference type="ARBA" id="ARBA00004496"/>
    </source>
</evidence>
<sequence length="177" mass="18347">MTRDEIMALVRTVPDFPDAGILFRDITTLLAHPQGFSACIAQMAQAVSPRTTAIAGIEARGFILGAALAAHLHLGFIPLRKAGKLPVPVIGADYTLEYGQARIEIDPTLLTAGEHVLLVDDLIATGGTAIAAAGLLRAAGAVCEAALFVIDLPDLGGMDRLAEQGVAGKALLEFSGH</sequence>
<evidence type="ECO:0000256" key="4">
    <source>
        <dbReference type="ARBA" id="ARBA00004659"/>
    </source>
</evidence>
<evidence type="ECO:0000256" key="6">
    <source>
        <dbReference type="ARBA" id="ARBA00011893"/>
    </source>
</evidence>
<evidence type="ECO:0000256" key="9">
    <source>
        <dbReference type="ARBA" id="ARBA00022679"/>
    </source>
</evidence>
<gene>
    <name evidence="11" type="primary">apt</name>
    <name evidence="13" type="ORF">ACFODK_02550</name>
</gene>
<evidence type="ECO:0000313" key="13">
    <source>
        <dbReference type="EMBL" id="MFC3099765.1"/>
    </source>
</evidence>
<evidence type="ECO:0000256" key="8">
    <source>
        <dbReference type="ARBA" id="ARBA00022676"/>
    </source>
</evidence>
<reference evidence="14" key="1">
    <citation type="journal article" date="2019" name="Int. J. Syst. Evol. Microbiol.">
        <title>The Global Catalogue of Microorganisms (GCM) 10K type strain sequencing project: providing services to taxonomists for standard genome sequencing and annotation.</title>
        <authorList>
            <consortium name="The Broad Institute Genomics Platform"/>
            <consortium name="The Broad Institute Genome Sequencing Center for Infectious Disease"/>
            <person name="Wu L."/>
            <person name="Ma J."/>
        </authorList>
    </citation>
    <scope>NUCLEOTIDE SEQUENCE [LARGE SCALE GENOMIC DNA]</scope>
    <source>
        <strain evidence="14">KCTC 52606</strain>
    </source>
</reference>
<evidence type="ECO:0000259" key="12">
    <source>
        <dbReference type="Pfam" id="PF00156"/>
    </source>
</evidence>
<name>A0ABV7EEC4_9SPHN</name>
<dbReference type="InterPro" id="IPR000836">
    <property type="entry name" value="PRTase_dom"/>
</dbReference>
<evidence type="ECO:0000256" key="11">
    <source>
        <dbReference type="HAMAP-Rule" id="MF_00004"/>
    </source>
</evidence>
<dbReference type="GO" id="GO:0003999">
    <property type="term" value="F:adenine phosphoribosyltransferase activity"/>
    <property type="evidence" value="ECO:0007669"/>
    <property type="project" value="UniProtKB-EC"/>
</dbReference>
<comment type="pathway">
    <text evidence="4 11">Purine metabolism; AMP biosynthesis via salvage pathway; AMP from adenine: step 1/1.</text>
</comment>
<dbReference type="NCBIfam" id="NF002634">
    <property type="entry name" value="PRK02304.1-3"/>
    <property type="match status" value="1"/>
</dbReference>
<comment type="function">
    <text evidence="2 11">Catalyzes a salvage reaction resulting in the formation of AMP, that is energically less costly than de novo synthesis.</text>
</comment>
<keyword evidence="7 11" id="KW-0963">Cytoplasm</keyword>
<dbReference type="Proteomes" id="UP001595378">
    <property type="component" value="Unassembled WGS sequence"/>
</dbReference>
<dbReference type="InterPro" id="IPR005764">
    <property type="entry name" value="Ade_phspho_trans"/>
</dbReference>
<organism evidence="13 14">
    <name type="scientific">Alteraurantiacibacter lauratis</name>
    <dbReference type="NCBI Taxonomy" id="2054627"/>
    <lineage>
        <taxon>Bacteria</taxon>
        <taxon>Pseudomonadati</taxon>
        <taxon>Pseudomonadota</taxon>
        <taxon>Alphaproteobacteria</taxon>
        <taxon>Sphingomonadales</taxon>
        <taxon>Erythrobacteraceae</taxon>
        <taxon>Alteraurantiacibacter</taxon>
    </lineage>
</organism>
<evidence type="ECO:0000256" key="10">
    <source>
        <dbReference type="ARBA" id="ARBA00022726"/>
    </source>
</evidence>
<comment type="catalytic activity">
    <reaction evidence="1 11">
        <text>AMP + diphosphate = 5-phospho-alpha-D-ribose 1-diphosphate + adenine</text>
        <dbReference type="Rhea" id="RHEA:16609"/>
        <dbReference type="ChEBI" id="CHEBI:16708"/>
        <dbReference type="ChEBI" id="CHEBI:33019"/>
        <dbReference type="ChEBI" id="CHEBI:58017"/>
        <dbReference type="ChEBI" id="CHEBI:456215"/>
        <dbReference type="EC" id="2.4.2.7"/>
    </reaction>
</comment>
<comment type="subunit">
    <text evidence="11">Homodimer.</text>
</comment>